<dbReference type="GO" id="GO:0006396">
    <property type="term" value="P:RNA processing"/>
    <property type="evidence" value="ECO:0007669"/>
    <property type="project" value="InterPro"/>
</dbReference>
<accession>D2UYQ0</accession>
<dbReference type="KEGG" id="ngr:NAEGRDRAFT_61547"/>
<dbReference type="InterPro" id="IPR036389">
    <property type="entry name" value="RNase_III_sf"/>
</dbReference>
<dbReference type="Proteomes" id="UP000006671">
    <property type="component" value="Unassembled WGS sequence"/>
</dbReference>
<gene>
    <name evidence="2" type="ORF">NAEGRDRAFT_61547</name>
</gene>
<dbReference type="SUPFAM" id="SSF69065">
    <property type="entry name" value="RNase III domain-like"/>
    <property type="match status" value="1"/>
</dbReference>
<evidence type="ECO:0000313" key="2">
    <source>
        <dbReference type="EMBL" id="EFC50516.1"/>
    </source>
</evidence>
<dbReference type="AlphaFoldDB" id="D2UYQ0"/>
<sequence>MLSFSRRLLLKGPTISATELESIFGLKAHNCDVKTALDPTKAKCKKLALFGDSKLSNLITEKLKPLLDDESIPLGDISMKRERYTMNSTLASYLKYKHEEIYLSILENDIEKREQLNDHSLGTVFEALFYLAPQEKCIEIVNSLIEWVDGEGSQYIKAPLVKFCIMVDSINDGPQLKVENCFSMKEITMKIDEDNSQELFGDISKFMMERSKEAIEKHNETNSLDFIINGKIIQGNHLEEPITVQWKSRSGNYYDQKVFPCCGTLCVLNGGKCKRRTWLNKDSFHSGQLKGSGSKRCGGGHAPSGSSTDHIPKVRAHWSCCYEHAESEGCIQNGYTKKLKGLDLFPKVPISSSQEDELEDISNTPHFSA</sequence>
<name>D2UYQ0_NAEGR</name>
<dbReference type="RefSeq" id="XP_002683260.1">
    <property type="nucleotide sequence ID" value="XM_002683214.1"/>
</dbReference>
<dbReference type="EMBL" id="GG738845">
    <property type="protein sequence ID" value="EFC50516.1"/>
    <property type="molecule type" value="Genomic_DNA"/>
</dbReference>
<evidence type="ECO:0000313" key="3">
    <source>
        <dbReference type="Proteomes" id="UP000006671"/>
    </source>
</evidence>
<dbReference type="GO" id="GO:0004525">
    <property type="term" value="F:ribonuclease III activity"/>
    <property type="evidence" value="ECO:0007669"/>
    <property type="project" value="InterPro"/>
</dbReference>
<evidence type="ECO:0000256" key="1">
    <source>
        <dbReference type="SAM" id="MobiDB-lite"/>
    </source>
</evidence>
<organism evidence="3">
    <name type="scientific">Naegleria gruberi</name>
    <name type="common">Amoeba</name>
    <dbReference type="NCBI Taxonomy" id="5762"/>
    <lineage>
        <taxon>Eukaryota</taxon>
        <taxon>Discoba</taxon>
        <taxon>Heterolobosea</taxon>
        <taxon>Tetramitia</taxon>
        <taxon>Eutetramitia</taxon>
        <taxon>Vahlkampfiidae</taxon>
        <taxon>Naegleria</taxon>
    </lineage>
</organism>
<dbReference type="VEuPathDB" id="AmoebaDB:NAEGRDRAFT_61547"/>
<proteinExistence type="predicted"/>
<protein>
    <submittedName>
        <fullName evidence="2">Predicted protein</fullName>
    </submittedName>
</protein>
<reference evidence="2 3" key="1">
    <citation type="journal article" date="2010" name="Cell">
        <title>The genome of Naegleria gruberi illuminates early eukaryotic versatility.</title>
        <authorList>
            <person name="Fritz-Laylin L.K."/>
            <person name="Prochnik S.E."/>
            <person name="Ginger M.L."/>
            <person name="Dacks J.B."/>
            <person name="Carpenter M.L."/>
            <person name="Field M.C."/>
            <person name="Kuo A."/>
            <person name="Paredez A."/>
            <person name="Chapman J."/>
            <person name="Pham J."/>
            <person name="Shu S."/>
            <person name="Neupane R."/>
            <person name="Cipriano M."/>
            <person name="Mancuso J."/>
            <person name="Tu H."/>
            <person name="Salamov A."/>
            <person name="Lindquist E."/>
            <person name="Shapiro H."/>
            <person name="Lucas S."/>
            <person name="Grigoriev I.V."/>
            <person name="Cande W.Z."/>
            <person name="Fulton C."/>
            <person name="Rokhsar D.S."/>
            <person name="Dawson S.C."/>
        </authorList>
    </citation>
    <scope>NUCLEOTIDE SEQUENCE [LARGE SCALE GENOMIC DNA]</scope>
    <source>
        <strain evidence="2 3">NEG-M</strain>
    </source>
</reference>
<feature type="region of interest" description="Disordered" evidence="1">
    <location>
        <begin position="287"/>
        <end position="310"/>
    </location>
</feature>
<dbReference type="InParanoid" id="D2UYQ0"/>
<dbReference type="GeneID" id="8863632"/>
<keyword evidence="3" id="KW-1185">Reference proteome</keyword>